<feature type="transmembrane region" description="Helical" evidence="1">
    <location>
        <begin position="96"/>
        <end position="120"/>
    </location>
</feature>
<dbReference type="GeneID" id="95967314"/>
<keyword evidence="1" id="KW-1133">Transmembrane helix</keyword>
<dbReference type="InterPro" id="IPR002798">
    <property type="entry name" value="SpoIIM-like"/>
</dbReference>
<keyword evidence="1" id="KW-0812">Transmembrane</keyword>
<dbReference type="EMBL" id="CP133772">
    <property type="protein sequence ID" value="WYY00033.1"/>
    <property type="molecule type" value="Genomic_DNA"/>
</dbReference>
<reference evidence="2 3" key="1">
    <citation type="submission" date="2023-09" db="EMBL/GenBank/DDBJ databases">
        <authorList>
            <person name="Golyshina O.V."/>
            <person name="Lunev E.A."/>
            <person name="Bargiela R."/>
            <person name="Gaines M.C."/>
            <person name="Daum B."/>
            <person name="Bale N.J."/>
            <person name="Koenen M."/>
            <person name="Sinninghe Damst J.S."/>
            <person name="Yakimov M."/>
            <person name="Golyshin P.N."/>
        </authorList>
    </citation>
    <scope>NUCLEOTIDE SEQUENCE [LARGE SCALE GENOMIC DNA]</scope>
    <source>
        <strain evidence="2 3">M1</strain>
    </source>
</reference>
<proteinExistence type="predicted"/>
<feature type="transmembrane region" description="Helical" evidence="1">
    <location>
        <begin position="18"/>
        <end position="39"/>
    </location>
</feature>
<evidence type="ECO:0000313" key="3">
    <source>
        <dbReference type="Proteomes" id="UP001451606"/>
    </source>
</evidence>
<protein>
    <submittedName>
        <fullName evidence="2">Stage II sporulation protein M</fullName>
    </submittedName>
</protein>
<gene>
    <name evidence="2" type="ORF">OXIME_000585</name>
</gene>
<dbReference type="Proteomes" id="UP001451606">
    <property type="component" value="Chromosome"/>
</dbReference>
<keyword evidence="1" id="KW-0472">Membrane</keyword>
<evidence type="ECO:0000256" key="1">
    <source>
        <dbReference type="SAM" id="Phobius"/>
    </source>
</evidence>
<feature type="transmembrane region" description="Helical" evidence="1">
    <location>
        <begin position="156"/>
        <end position="175"/>
    </location>
</feature>
<sequence>MKDDSFLFSNGSLRFGRIFLILFIIELAIYVAISSLSLHDAALYNNFKAEQSSITRESFIPMFLSIFPHNLLIASIEFVPIVGIFFYFFSVIETSIIISVEGTQLHTAGLAVFFSLALFPHTWLELPSYAIATGASIYIIYTLVKRGDEFNSRMKRIGFLYLFVVLELMVAGLFETSEIVFETTYKAPYNLIYPLILWIPAVPVIIGLIMLFRRIATDGFASKKRKNDSNDPIEATFGKM</sequence>
<feature type="transmembrane region" description="Helical" evidence="1">
    <location>
        <begin position="195"/>
        <end position="216"/>
    </location>
</feature>
<dbReference type="KEGG" id="omr:OXIME_000585"/>
<organism evidence="2 3">
    <name type="scientific">Oxyplasma meridianum</name>
    <dbReference type="NCBI Taxonomy" id="3073602"/>
    <lineage>
        <taxon>Archaea</taxon>
        <taxon>Methanobacteriati</taxon>
        <taxon>Thermoplasmatota</taxon>
        <taxon>Thermoplasmata</taxon>
        <taxon>Thermoplasmatales</taxon>
        <taxon>Thermoplasmataceae</taxon>
        <taxon>Oxyplasma</taxon>
    </lineage>
</organism>
<dbReference type="Pfam" id="PF01944">
    <property type="entry name" value="SpoIIM"/>
    <property type="match status" value="1"/>
</dbReference>
<dbReference type="RefSeq" id="WP_393971988.1">
    <property type="nucleotide sequence ID" value="NZ_CP133772.1"/>
</dbReference>
<accession>A0AAX4NFV2</accession>
<evidence type="ECO:0000313" key="2">
    <source>
        <dbReference type="EMBL" id="WYY00033.1"/>
    </source>
</evidence>
<feature type="transmembrane region" description="Helical" evidence="1">
    <location>
        <begin position="59"/>
        <end position="89"/>
    </location>
</feature>
<dbReference type="AlphaFoldDB" id="A0AAX4NFV2"/>
<feature type="transmembrane region" description="Helical" evidence="1">
    <location>
        <begin position="126"/>
        <end position="144"/>
    </location>
</feature>
<keyword evidence="3" id="KW-1185">Reference proteome</keyword>
<name>A0AAX4NFV2_9ARCH</name>